<dbReference type="InterPro" id="IPR051027">
    <property type="entry name" value="bZIP_transcription_factors"/>
</dbReference>
<evidence type="ECO:0000256" key="2">
    <source>
        <dbReference type="ARBA" id="ARBA00023015"/>
    </source>
</evidence>
<comment type="subcellular location">
    <subcellularLocation>
        <location evidence="1">Nucleus</location>
    </subcellularLocation>
</comment>
<dbReference type="GO" id="GO:0003677">
    <property type="term" value="F:DNA binding"/>
    <property type="evidence" value="ECO:0007669"/>
    <property type="project" value="UniProtKB-KW"/>
</dbReference>
<dbReference type="Gene3D" id="1.20.5.170">
    <property type="match status" value="1"/>
</dbReference>
<keyword evidence="6" id="KW-0175">Coiled coil</keyword>
<dbReference type="CDD" id="cd14687">
    <property type="entry name" value="bZIP_ATF2"/>
    <property type="match status" value="1"/>
</dbReference>
<keyword evidence="5" id="KW-0539">Nucleus</keyword>
<dbReference type="InterPro" id="IPR046347">
    <property type="entry name" value="bZIP_sf"/>
</dbReference>
<dbReference type="GO" id="GO:0005634">
    <property type="term" value="C:nucleus"/>
    <property type="evidence" value="ECO:0007669"/>
    <property type="project" value="UniProtKB-SubCell"/>
</dbReference>
<dbReference type="SMART" id="SM00338">
    <property type="entry name" value="BRLZ"/>
    <property type="match status" value="1"/>
</dbReference>
<dbReference type="EMBL" id="ML732165">
    <property type="protein sequence ID" value="KAB8077712.1"/>
    <property type="molecule type" value="Genomic_DNA"/>
</dbReference>
<dbReference type="PROSITE" id="PS50217">
    <property type="entry name" value="BZIP"/>
    <property type="match status" value="1"/>
</dbReference>
<keyword evidence="2" id="KW-0805">Transcription regulation</keyword>
<dbReference type="Pfam" id="PF00170">
    <property type="entry name" value="bZIP_1"/>
    <property type="match status" value="1"/>
</dbReference>
<feature type="compositionally biased region" description="Polar residues" evidence="7">
    <location>
        <begin position="1"/>
        <end position="10"/>
    </location>
</feature>
<evidence type="ECO:0000256" key="1">
    <source>
        <dbReference type="ARBA" id="ARBA00004123"/>
    </source>
</evidence>
<feature type="compositionally biased region" description="Polar residues" evidence="7">
    <location>
        <begin position="236"/>
        <end position="250"/>
    </location>
</feature>
<dbReference type="PANTHER" id="PTHR19304">
    <property type="entry name" value="CYCLIC-AMP RESPONSE ELEMENT BINDING PROTEIN"/>
    <property type="match status" value="1"/>
</dbReference>
<dbReference type="Proteomes" id="UP000326565">
    <property type="component" value="Unassembled WGS sequence"/>
</dbReference>
<feature type="compositionally biased region" description="Polar residues" evidence="7">
    <location>
        <begin position="118"/>
        <end position="131"/>
    </location>
</feature>
<feature type="region of interest" description="Disordered" evidence="7">
    <location>
        <begin position="108"/>
        <end position="174"/>
    </location>
</feature>
<reference evidence="9 10" key="1">
    <citation type="submission" date="2019-04" db="EMBL/GenBank/DDBJ databases">
        <title>Friends and foes A comparative genomics study of 23 Aspergillus species from section Flavi.</title>
        <authorList>
            <consortium name="DOE Joint Genome Institute"/>
            <person name="Kjaerbolling I."/>
            <person name="Vesth T."/>
            <person name="Frisvad J.C."/>
            <person name="Nybo J.L."/>
            <person name="Theobald S."/>
            <person name="Kildgaard S."/>
            <person name="Isbrandt T."/>
            <person name="Kuo A."/>
            <person name="Sato A."/>
            <person name="Lyhne E.K."/>
            <person name="Kogle M.E."/>
            <person name="Wiebenga A."/>
            <person name="Kun R.S."/>
            <person name="Lubbers R.J."/>
            <person name="Makela M.R."/>
            <person name="Barry K."/>
            <person name="Chovatia M."/>
            <person name="Clum A."/>
            <person name="Daum C."/>
            <person name="Haridas S."/>
            <person name="He G."/>
            <person name="LaButti K."/>
            <person name="Lipzen A."/>
            <person name="Mondo S."/>
            <person name="Riley R."/>
            <person name="Salamov A."/>
            <person name="Simmons B.A."/>
            <person name="Magnuson J.K."/>
            <person name="Henrissat B."/>
            <person name="Mortensen U.H."/>
            <person name="Larsen T.O."/>
            <person name="Devries R.P."/>
            <person name="Grigoriev I.V."/>
            <person name="Machida M."/>
            <person name="Baker S.E."/>
            <person name="Andersen M.R."/>
        </authorList>
    </citation>
    <scope>NUCLEOTIDE SEQUENCE [LARGE SCALE GENOMIC DNA]</scope>
    <source>
        <strain evidence="9 10">CBS 151.66</strain>
    </source>
</reference>
<dbReference type="OrthoDB" id="295274at2759"/>
<organism evidence="9 10">
    <name type="scientific">Aspergillus leporis</name>
    <dbReference type="NCBI Taxonomy" id="41062"/>
    <lineage>
        <taxon>Eukaryota</taxon>
        <taxon>Fungi</taxon>
        <taxon>Dikarya</taxon>
        <taxon>Ascomycota</taxon>
        <taxon>Pezizomycotina</taxon>
        <taxon>Eurotiomycetes</taxon>
        <taxon>Eurotiomycetidae</taxon>
        <taxon>Eurotiales</taxon>
        <taxon>Aspergillaceae</taxon>
        <taxon>Aspergillus</taxon>
        <taxon>Aspergillus subgen. Circumdati</taxon>
    </lineage>
</organism>
<dbReference type="AlphaFoldDB" id="A0A5N5XEB7"/>
<evidence type="ECO:0000256" key="6">
    <source>
        <dbReference type="SAM" id="Coils"/>
    </source>
</evidence>
<feature type="coiled-coil region" evidence="6">
    <location>
        <begin position="176"/>
        <end position="210"/>
    </location>
</feature>
<evidence type="ECO:0000313" key="10">
    <source>
        <dbReference type="Proteomes" id="UP000326565"/>
    </source>
</evidence>
<dbReference type="InterPro" id="IPR002112">
    <property type="entry name" value="Leuzip_Jun"/>
</dbReference>
<feature type="region of interest" description="Disordered" evidence="7">
    <location>
        <begin position="1"/>
        <end position="25"/>
    </location>
</feature>
<sequence length="310" mass="35234">MSVNQTLYSRTRQDAACAGPTAFNPTGTFSQSDLMAFSLPEDESMWGFNPISPTMPSWQGKMEPQAFCPPTLERDLKNTHVRNGQPTPPPFDDKKLQQGDVYALAQYSYNSPPPAFTPQRQSRSFSDQSPRSYGGSARRRKSEGSGQNQEREKREKFLERNRLAASKCRQKKKEHTKLLEDRYKEVSTKHNELQAERARLHNEWLNLRDEMLKHTNCDDEAMRLYHAQSVRDTSKKYSQGTTPRGISQDTPPHKMAPSPSLAFGFDGPLLSTDMDVTLDPNPRRGSELSMITESSYEFATDDSFNDLINV</sequence>
<evidence type="ECO:0000259" key="8">
    <source>
        <dbReference type="PROSITE" id="PS50217"/>
    </source>
</evidence>
<feature type="domain" description="BZIP" evidence="8">
    <location>
        <begin position="151"/>
        <end position="214"/>
    </location>
</feature>
<evidence type="ECO:0000256" key="7">
    <source>
        <dbReference type="SAM" id="MobiDB-lite"/>
    </source>
</evidence>
<keyword evidence="10" id="KW-1185">Reference proteome</keyword>
<evidence type="ECO:0000256" key="4">
    <source>
        <dbReference type="ARBA" id="ARBA00023163"/>
    </source>
</evidence>
<dbReference type="SUPFAM" id="SSF57959">
    <property type="entry name" value="Leucine zipper domain"/>
    <property type="match status" value="1"/>
</dbReference>
<evidence type="ECO:0000313" key="9">
    <source>
        <dbReference type="EMBL" id="KAB8077712.1"/>
    </source>
</evidence>
<feature type="region of interest" description="Disordered" evidence="7">
    <location>
        <begin position="230"/>
        <end position="256"/>
    </location>
</feature>
<protein>
    <recommendedName>
        <fullName evidence="8">BZIP domain-containing protein</fullName>
    </recommendedName>
</protein>
<evidence type="ECO:0000256" key="5">
    <source>
        <dbReference type="ARBA" id="ARBA00023242"/>
    </source>
</evidence>
<keyword evidence="3" id="KW-0238">DNA-binding</keyword>
<dbReference type="PROSITE" id="PS00036">
    <property type="entry name" value="BZIP_BASIC"/>
    <property type="match status" value="1"/>
</dbReference>
<dbReference type="GO" id="GO:0003700">
    <property type="term" value="F:DNA-binding transcription factor activity"/>
    <property type="evidence" value="ECO:0007669"/>
    <property type="project" value="InterPro"/>
</dbReference>
<keyword evidence="4" id="KW-0804">Transcription</keyword>
<feature type="compositionally biased region" description="Basic and acidic residues" evidence="7">
    <location>
        <begin position="149"/>
        <end position="162"/>
    </location>
</feature>
<evidence type="ECO:0000256" key="3">
    <source>
        <dbReference type="ARBA" id="ARBA00023125"/>
    </source>
</evidence>
<gene>
    <name evidence="9" type="ORF">BDV29DRAFT_167674</name>
</gene>
<dbReference type="PRINTS" id="PR00043">
    <property type="entry name" value="LEUZIPPRJUN"/>
</dbReference>
<accession>A0A5N5XEB7</accession>
<name>A0A5N5XEB7_9EURO</name>
<proteinExistence type="predicted"/>
<dbReference type="InterPro" id="IPR004827">
    <property type="entry name" value="bZIP"/>
</dbReference>